<dbReference type="Pfam" id="PF08241">
    <property type="entry name" value="Methyltransf_11"/>
    <property type="match status" value="1"/>
</dbReference>
<proteinExistence type="inferred from homology"/>
<dbReference type="EC" id="2.1.1.64" evidence="5"/>
<feature type="binding site" evidence="5">
    <location>
        <position position="162"/>
    </location>
    <ligand>
        <name>Mg(2+)</name>
        <dbReference type="ChEBI" id="CHEBI:18420"/>
    </ligand>
</feature>
<dbReference type="AlphaFoldDB" id="A0AAD5EC39"/>
<keyword evidence="4 5" id="KW-0949">S-adenosyl-L-methionine</keyword>
<reference evidence="7" key="1">
    <citation type="submission" date="2021-06" db="EMBL/GenBank/DDBJ databases">
        <authorList>
            <consortium name="DOE Joint Genome Institute"/>
            <person name="Mondo S.J."/>
            <person name="Amses K.R."/>
            <person name="Simmons D.R."/>
            <person name="Longcore J.E."/>
            <person name="Seto K."/>
            <person name="Alves G.H."/>
            <person name="Bonds A.E."/>
            <person name="Quandt C.A."/>
            <person name="Davis W.J."/>
            <person name="Chang Y."/>
            <person name="Letcher P.M."/>
            <person name="Powell M.J."/>
            <person name="Kuo A."/>
            <person name="Labutti K."/>
            <person name="Pangilinan J."/>
            <person name="Andreopoulos W."/>
            <person name="Tritt A."/>
            <person name="Riley R."/>
            <person name="Hundley H."/>
            <person name="Johnson J."/>
            <person name="Lipzen A."/>
            <person name="Barry K."/>
            <person name="Berbee M.L."/>
            <person name="Buchler N.E."/>
            <person name="Grigoriev I.V."/>
            <person name="Spatafora J.W."/>
            <person name="Stajich J.E."/>
            <person name="James T.Y."/>
        </authorList>
    </citation>
    <scope>NUCLEOTIDE SEQUENCE</scope>
    <source>
        <strain evidence="7">AG</strain>
    </source>
</reference>
<feature type="binding site" evidence="5">
    <location>
        <position position="157"/>
    </location>
    <ligand>
        <name>S-adenosyl-L-methionine</name>
        <dbReference type="ChEBI" id="CHEBI:59789"/>
    </ligand>
</feature>
<gene>
    <name evidence="5" type="primary">COQ3</name>
    <name evidence="7" type="ORF">K450DRAFT_233580</name>
</gene>
<dbReference type="NCBIfam" id="TIGR01983">
    <property type="entry name" value="UbiG"/>
    <property type="match status" value="1"/>
</dbReference>
<feature type="binding site" evidence="5">
    <location>
        <position position="60"/>
    </location>
    <ligand>
        <name>S-adenosyl-L-methionine</name>
        <dbReference type="ChEBI" id="CHEBI:59789"/>
    </ligand>
</feature>
<evidence type="ECO:0000259" key="6">
    <source>
        <dbReference type="Pfam" id="PF08241"/>
    </source>
</evidence>
<dbReference type="Gene3D" id="3.40.50.150">
    <property type="entry name" value="Vaccinia Virus protein VP39"/>
    <property type="match status" value="1"/>
</dbReference>
<keyword evidence="5" id="KW-0472">Membrane</keyword>
<name>A0AAD5EC39_UMBRA</name>
<comment type="subcellular location">
    <subcellularLocation>
        <location evidence="5">Mitochondrion inner membrane</location>
        <topology evidence="5">Peripheral membrane protein</topology>
        <orientation evidence="5">Matrix side</orientation>
    </subcellularLocation>
</comment>
<evidence type="ECO:0000256" key="4">
    <source>
        <dbReference type="ARBA" id="ARBA00022691"/>
    </source>
</evidence>
<dbReference type="PANTHER" id="PTHR43464:SF19">
    <property type="entry name" value="UBIQUINONE BIOSYNTHESIS O-METHYLTRANSFERASE, MITOCHONDRIAL"/>
    <property type="match status" value="1"/>
</dbReference>
<keyword evidence="2 5" id="KW-0808">Transferase</keyword>
<protein>
    <recommendedName>
        <fullName evidence="5">Ubiquinone biosynthesis O-methyltransferase, mitochondrial</fullName>
    </recommendedName>
    <alternativeName>
        <fullName evidence="5">3-demethylubiquinol 3-O-methyltransferase</fullName>
        <ecNumber evidence="5">2.1.1.64</ecNumber>
    </alternativeName>
    <alternativeName>
        <fullName evidence="5">3-demethylubiquinone 3-O-methyltransferase</fullName>
        <ecNumber evidence="5">2.1.1.-</ecNumber>
    </alternativeName>
    <alternativeName>
        <fullName evidence="5">Polyprenyldihydroxybenzoate methyltransferase</fullName>
        <ecNumber evidence="5">2.1.1.114</ecNumber>
    </alternativeName>
</protein>
<evidence type="ECO:0000313" key="8">
    <source>
        <dbReference type="Proteomes" id="UP001206595"/>
    </source>
</evidence>
<keyword evidence="8" id="KW-1185">Reference proteome</keyword>
<comment type="pathway">
    <text evidence="5">Cofactor biosynthesis; ubiquinone biosynthesis.</text>
</comment>
<sequence>MLPQMLRGLRPLVTKTGQVRALSQLSTINAEEVQKFSAKSAEWWDPHGEFGMLHLMNPTRVSYIRDRIAPIAQDSTPFKGLKMLDIGCGGGLLSESLVRLGGNVLGADASYNNIQMAMLHSRKDPALWTGPGQLEYRNTTAEDLLAEGESFDVVLAMEIIEHVNNPSEFLRVCADMVRPGGKLLLSTISRTPMAYFLTNFLAEDVLKMVHKGTHDWSKYIKSEELREAIHSLQGGWQVDDVRGIAWNPLRGRWVVSEKNGDIGVAGIGSLEVNYVLTASKTEFKFFAIDTQDWLGSSQNCAMGGQPY</sequence>
<comment type="cofactor">
    <cofactor evidence="5">
        <name>Mg(2+)</name>
        <dbReference type="ChEBI" id="CHEBI:18420"/>
    </cofactor>
</comment>
<feature type="binding site" evidence="5">
    <location>
        <position position="108"/>
    </location>
    <ligand>
        <name>S-adenosyl-L-methionine</name>
        <dbReference type="ChEBI" id="CHEBI:59789"/>
    </ligand>
</feature>
<dbReference type="Proteomes" id="UP001206595">
    <property type="component" value="Unassembled WGS sequence"/>
</dbReference>
<dbReference type="InterPro" id="IPR010233">
    <property type="entry name" value="UbiG_MeTrfase"/>
</dbReference>
<dbReference type="EC" id="2.1.1.-" evidence="5"/>
<comment type="similarity">
    <text evidence="5">Belongs to the class I-like SAM-binding methyltransferase superfamily. UbiG/COQ3 family.</text>
</comment>
<reference evidence="7" key="2">
    <citation type="journal article" date="2022" name="Proc. Natl. Acad. Sci. U.S.A.">
        <title>Diploid-dominant life cycles characterize the early evolution of Fungi.</title>
        <authorList>
            <person name="Amses K.R."/>
            <person name="Simmons D.R."/>
            <person name="Longcore J.E."/>
            <person name="Mondo S.J."/>
            <person name="Seto K."/>
            <person name="Jeronimo G.H."/>
            <person name="Bonds A.E."/>
            <person name="Quandt C.A."/>
            <person name="Davis W.J."/>
            <person name="Chang Y."/>
            <person name="Federici B.A."/>
            <person name="Kuo A."/>
            <person name="LaButti K."/>
            <person name="Pangilinan J."/>
            <person name="Andreopoulos W."/>
            <person name="Tritt A."/>
            <person name="Riley R."/>
            <person name="Hundley H."/>
            <person name="Johnson J."/>
            <person name="Lipzen A."/>
            <person name="Barry K."/>
            <person name="Lang B.F."/>
            <person name="Cuomo C.A."/>
            <person name="Buchler N.E."/>
            <person name="Grigoriev I.V."/>
            <person name="Spatafora J.W."/>
            <person name="Stajich J.E."/>
            <person name="James T.Y."/>
        </authorList>
    </citation>
    <scope>NUCLEOTIDE SEQUENCE</scope>
    <source>
        <strain evidence="7">AG</strain>
    </source>
</reference>
<accession>A0AAD5EC39</accession>
<dbReference type="GO" id="GO:0032259">
    <property type="term" value="P:methylation"/>
    <property type="evidence" value="ECO:0007669"/>
    <property type="project" value="UniProtKB-KW"/>
</dbReference>
<keyword evidence="3 5" id="KW-0831">Ubiquinone biosynthesis</keyword>
<evidence type="ECO:0000256" key="1">
    <source>
        <dbReference type="ARBA" id="ARBA00022603"/>
    </source>
</evidence>
<dbReference type="EC" id="2.1.1.114" evidence="5"/>
<keyword evidence="5" id="KW-0496">Mitochondrion</keyword>
<keyword evidence="5" id="KW-0460">Magnesium</keyword>
<dbReference type="InterPro" id="IPR013216">
    <property type="entry name" value="Methyltransf_11"/>
</dbReference>
<comment type="subunit">
    <text evidence="5">Component of a multi-subunit COQ enzyme complex, composed of at least COQ3, COQ4, COQ5, COQ6, COQ7 and COQ9.</text>
</comment>
<keyword evidence="1 5" id="KW-0489">Methyltransferase</keyword>
<dbReference type="GO" id="GO:0031314">
    <property type="term" value="C:extrinsic component of mitochondrial inner membrane"/>
    <property type="evidence" value="ECO:0007669"/>
    <property type="project" value="UniProtKB-UniRule"/>
</dbReference>
<comment type="catalytic activity">
    <reaction evidence="5">
        <text>a 3-demethylubiquinone + S-adenosyl-L-methionine = a ubiquinone + S-adenosyl-L-homocysteine</text>
        <dbReference type="Rhea" id="RHEA:81215"/>
        <dbReference type="Rhea" id="RHEA-COMP:9565"/>
        <dbReference type="Rhea" id="RHEA-COMP:19654"/>
        <dbReference type="ChEBI" id="CHEBI:16389"/>
        <dbReference type="ChEBI" id="CHEBI:57856"/>
        <dbReference type="ChEBI" id="CHEBI:59789"/>
        <dbReference type="ChEBI" id="CHEBI:231825"/>
    </reaction>
</comment>
<organism evidence="7 8">
    <name type="scientific">Umbelopsis ramanniana AG</name>
    <dbReference type="NCBI Taxonomy" id="1314678"/>
    <lineage>
        <taxon>Eukaryota</taxon>
        <taxon>Fungi</taxon>
        <taxon>Fungi incertae sedis</taxon>
        <taxon>Mucoromycota</taxon>
        <taxon>Mucoromycotina</taxon>
        <taxon>Umbelopsidomycetes</taxon>
        <taxon>Umbelopsidales</taxon>
        <taxon>Umbelopsidaceae</taxon>
        <taxon>Umbelopsis</taxon>
    </lineage>
</organism>
<dbReference type="GO" id="GO:0046872">
    <property type="term" value="F:metal ion binding"/>
    <property type="evidence" value="ECO:0007669"/>
    <property type="project" value="UniProtKB-KW"/>
</dbReference>
<evidence type="ECO:0000256" key="5">
    <source>
        <dbReference type="HAMAP-Rule" id="MF_03190"/>
    </source>
</evidence>
<dbReference type="HAMAP" id="MF_00472">
    <property type="entry name" value="UbiG"/>
    <property type="match status" value="1"/>
</dbReference>
<dbReference type="PANTHER" id="PTHR43464">
    <property type="entry name" value="METHYLTRANSFERASE"/>
    <property type="match status" value="1"/>
</dbReference>
<feature type="binding site" evidence="5">
    <location>
        <position position="161"/>
    </location>
    <ligand>
        <name>Mg(2+)</name>
        <dbReference type="ChEBI" id="CHEBI:18420"/>
    </ligand>
</feature>
<comment type="catalytic activity">
    <reaction evidence="5">
        <text>a 3,4-dihydroxy-5-(all-trans-polyprenyl)benzoate + S-adenosyl-L-methionine = a 4-hydroxy-3-methoxy-5-(all-trans-polyprenyl)benzoate + S-adenosyl-L-homocysteine + H(+)</text>
        <dbReference type="Rhea" id="RHEA:44452"/>
        <dbReference type="Rhea" id="RHEA-COMP:10930"/>
        <dbReference type="Rhea" id="RHEA-COMP:10931"/>
        <dbReference type="ChEBI" id="CHEBI:15378"/>
        <dbReference type="ChEBI" id="CHEBI:57856"/>
        <dbReference type="ChEBI" id="CHEBI:59789"/>
        <dbReference type="ChEBI" id="CHEBI:64694"/>
        <dbReference type="ChEBI" id="CHEBI:84443"/>
        <dbReference type="EC" id="2.1.1.114"/>
    </reaction>
</comment>
<evidence type="ECO:0000256" key="2">
    <source>
        <dbReference type="ARBA" id="ARBA00022679"/>
    </source>
</evidence>
<keyword evidence="5" id="KW-0999">Mitochondrion inner membrane</keyword>
<dbReference type="CDD" id="cd02440">
    <property type="entry name" value="AdoMet_MTases"/>
    <property type="match status" value="1"/>
</dbReference>
<dbReference type="GO" id="GO:0010420">
    <property type="term" value="F:polyprenyldihydroxybenzoate methyltransferase activity"/>
    <property type="evidence" value="ECO:0007669"/>
    <property type="project" value="UniProtKB-UniRule"/>
</dbReference>
<dbReference type="GO" id="GO:0061542">
    <property type="term" value="F:3-demethylubiquinol 3-O-methyltransferase activity"/>
    <property type="evidence" value="ECO:0007669"/>
    <property type="project" value="UniProtKB-UniRule"/>
</dbReference>
<dbReference type="InterPro" id="IPR029063">
    <property type="entry name" value="SAM-dependent_MTases_sf"/>
</dbReference>
<comment type="catalytic activity">
    <reaction evidence="5">
        <text>a 3-demethylubiquinol + S-adenosyl-L-methionine = a ubiquinol + S-adenosyl-L-homocysteine + H(+)</text>
        <dbReference type="Rhea" id="RHEA:44380"/>
        <dbReference type="Rhea" id="RHEA-COMP:9566"/>
        <dbReference type="Rhea" id="RHEA-COMP:10914"/>
        <dbReference type="ChEBI" id="CHEBI:15378"/>
        <dbReference type="ChEBI" id="CHEBI:17976"/>
        <dbReference type="ChEBI" id="CHEBI:57856"/>
        <dbReference type="ChEBI" id="CHEBI:59789"/>
        <dbReference type="ChEBI" id="CHEBI:84422"/>
        <dbReference type="EC" id="2.1.1.64"/>
    </reaction>
</comment>
<feature type="binding site" evidence="5">
    <location>
        <position position="87"/>
    </location>
    <ligand>
        <name>S-adenosyl-L-methionine</name>
        <dbReference type="ChEBI" id="CHEBI:59789"/>
    </ligand>
</feature>
<dbReference type="SUPFAM" id="SSF53335">
    <property type="entry name" value="S-adenosyl-L-methionine-dependent methyltransferases"/>
    <property type="match status" value="1"/>
</dbReference>
<dbReference type="EMBL" id="MU620907">
    <property type="protein sequence ID" value="KAI8581196.1"/>
    <property type="molecule type" value="Genomic_DNA"/>
</dbReference>
<comment type="function">
    <text evidence="5">O-methyltransferase required for two non-consecutive steps during ubiquinone biosynthesis. Catalyzes the 2 O-methylation of 3,4-dihydroxy-5-(all-trans-polyprenyl)benzoic acid into 4-hydroxy-3-methoxy-5-(all-trans-polyprenyl)benzoic acid. Also catalyzes the last step of ubiquinone biosynthesis by mediating methylation of 3-demethylubiquinone into ubiquinone. Also able to mediate the methylation of 3-demethylubiquinol into ubiquinol.</text>
</comment>
<keyword evidence="5" id="KW-0479">Metal-binding</keyword>
<feature type="binding site" evidence="5">
    <location>
        <position position="158"/>
    </location>
    <ligand>
        <name>Mg(2+)</name>
        <dbReference type="ChEBI" id="CHEBI:18420"/>
    </ligand>
</feature>
<feature type="domain" description="Methyltransferase type 11" evidence="6">
    <location>
        <begin position="84"/>
        <end position="184"/>
    </location>
</feature>
<evidence type="ECO:0000256" key="3">
    <source>
        <dbReference type="ARBA" id="ARBA00022688"/>
    </source>
</evidence>
<comment type="caution">
    <text evidence="7">The sequence shown here is derived from an EMBL/GenBank/DDBJ whole genome shotgun (WGS) entry which is preliminary data.</text>
</comment>
<evidence type="ECO:0000313" key="7">
    <source>
        <dbReference type="EMBL" id="KAI8581196.1"/>
    </source>
</evidence>